<name>A0ABV8LLG8_9ACTN</name>
<feature type="transmembrane region" description="Helical" evidence="1">
    <location>
        <begin position="199"/>
        <end position="219"/>
    </location>
</feature>
<accession>A0ABV8LLG8</accession>
<keyword evidence="1" id="KW-0812">Transmembrane</keyword>
<evidence type="ECO:0000313" key="2">
    <source>
        <dbReference type="EMBL" id="MFC4131822.1"/>
    </source>
</evidence>
<dbReference type="Proteomes" id="UP001595816">
    <property type="component" value="Unassembled WGS sequence"/>
</dbReference>
<reference evidence="3" key="1">
    <citation type="journal article" date="2019" name="Int. J. Syst. Evol. Microbiol.">
        <title>The Global Catalogue of Microorganisms (GCM) 10K type strain sequencing project: providing services to taxonomists for standard genome sequencing and annotation.</title>
        <authorList>
            <consortium name="The Broad Institute Genomics Platform"/>
            <consortium name="The Broad Institute Genome Sequencing Center for Infectious Disease"/>
            <person name="Wu L."/>
            <person name="Ma J."/>
        </authorList>
    </citation>
    <scope>NUCLEOTIDE SEQUENCE [LARGE SCALE GENOMIC DNA]</scope>
    <source>
        <strain evidence="3">CGMCC 4.7289</strain>
    </source>
</reference>
<feature type="transmembrane region" description="Helical" evidence="1">
    <location>
        <begin position="106"/>
        <end position="129"/>
    </location>
</feature>
<feature type="transmembrane region" description="Helical" evidence="1">
    <location>
        <begin position="295"/>
        <end position="312"/>
    </location>
</feature>
<comment type="caution">
    <text evidence="2">The sequence shown here is derived from an EMBL/GenBank/DDBJ whole genome shotgun (WGS) entry which is preliminary data.</text>
</comment>
<feature type="transmembrane region" description="Helical" evidence="1">
    <location>
        <begin position="21"/>
        <end position="48"/>
    </location>
</feature>
<feature type="transmembrane region" description="Helical" evidence="1">
    <location>
        <begin position="318"/>
        <end position="339"/>
    </location>
</feature>
<feature type="transmembrane region" description="Helical" evidence="1">
    <location>
        <begin position="360"/>
        <end position="386"/>
    </location>
</feature>
<protein>
    <submittedName>
        <fullName evidence="2">DUF6297 family protein</fullName>
    </submittedName>
</protein>
<dbReference type="InterPro" id="IPR046264">
    <property type="entry name" value="DUF6297"/>
</dbReference>
<proteinExistence type="predicted"/>
<keyword evidence="3" id="KW-1185">Reference proteome</keyword>
<keyword evidence="1" id="KW-1133">Transmembrane helix</keyword>
<organism evidence="2 3">
    <name type="scientific">Hamadaea flava</name>
    <dbReference type="NCBI Taxonomy" id="1742688"/>
    <lineage>
        <taxon>Bacteria</taxon>
        <taxon>Bacillati</taxon>
        <taxon>Actinomycetota</taxon>
        <taxon>Actinomycetes</taxon>
        <taxon>Micromonosporales</taxon>
        <taxon>Micromonosporaceae</taxon>
        <taxon>Hamadaea</taxon>
    </lineage>
</organism>
<feature type="transmembrane region" description="Helical" evidence="1">
    <location>
        <begin position="135"/>
        <end position="156"/>
    </location>
</feature>
<feature type="transmembrane region" description="Helical" evidence="1">
    <location>
        <begin position="60"/>
        <end position="85"/>
    </location>
</feature>
<gene>
    <name evidence="2" type="ORF">ACFOZ4_14530</name>
</gene>
<dbReference type="RefSeq" id="WP_253763376.1">
    <property type="nucleotide sequence ID" value="NZ_JAMZDZ010000001.1"/>
</dbReference>
<feature type="transmembrane region" description="Helical" evidence="1">
    <location>
        <begin position="392"/>
        <end position="411"/>
    </location>
</feature>
<feature type="transmembrane region" description="Helical" evidence="1">
    <location>
        <begin position="168"/>
        <end position="187"/>
    </location>
</feature>
<keyword evidence="1" id="KW-0472">Membrane</keyword>
<dbReference type="EMBL" id="JBHSAY010000008">
    <property type="protein sequence ID" value="MFC4131822.1"/>
    <property type="molecule type" value="Genomic_DNA"/>
</dbReference>
<evidence type="ECO:0000313" key="3">
    <source>
        <dbReference type="Proteomes" id="UP001595816"/>
    </source>
</evidence>
<sequence>MTAFTQARRLTRAHRSAGTLVDRYTILFGVTVAFGLIAAPLLAVVRGLSSGQAHPERTVLAASVVLLAVTGLTQLARVVGPLVLPPSDAHWLLLSPLPRRAVLTRIAVSLAASATVVGSAVGLTALAVVGTPNTLTTGAAAVTGASTVLILAVATVSWQATRAAWPRIALGAAFAVGEGSAIAWALGLRTSPPSPSTGIVVLATLVLLSLATSLSWYAWRRLRGFPAAAVVDASQRLGSAADATIGLEPFHLSLVAEDRYWVARRLRSRGWPRLRPPWAVALADARLLARRPGRLAVLAAAVAWPALLAVMISGRHIAVILLLGAGTLTAAAAGLAALRRDIADPALRQMLGIDPTAVDAARLVLPGLLGGGWLTAALICGSVLGVLPPGPWWVFGPLAAPAVAVAARRLARRGPIDHTSTLVVMPMTGSQLPTGWLLWTVKGLDVAVGGTLPVLLALATGQLTVPWVGAQLVASALVLAVAIRSR</sequence>
<dbReference type="Pfam" id="PF19814">
    <property type="entry name" value="DUF6297"/>
    <property type="match status" value="1"/>
</dbReference>
<evidence type="ECO:0000256" key="1">
    <source>
        <dbReference type="SAM" id="Phobius"/>
    </source>
</evidence>
<feature type="transmembrane region" description="Helical" evidence="1">
    <location>
        <begin position="465"/>
        <end position="483"/>
    </location>
</feature>